<proteinExistence type="predicted"/>
<dbReference type="Gene3D" id="1.25.10.10">
    <property type="entry name" value="Leucine-rich Repeat Variant"/>
    <property type="match status" value="1"/>
</dbReference>
<dbReference type="EMBL" id="MLAK01000677">
    <property type="protein sequence ID" value="OHT08133.1"/>
    <property type="molecule type" value="Genomic_DNA"/>
</dbReference>
<name>A0A1J4KFL6_9EUKA</name>
<dbReference type="SUPFAM" id="SSF48371">
    <property type="entry name" value="ARM repeat"/>
    <property type="match status" value="1"/>
</dbReference>
<dbReference type="RefSeq" id="XP_068361269.1">
    <property type="nucleotide sequence ID" value="XM_068503193.1"/>
</dbReference>
<organism evidence="2 3">
    <name type="scientific">Tritrichomonas foetus</name>
    <dbReference type="NCBI Taxonomy" id="1144522"/>
    <lineage>
        <taxon>Eukaryota</taxon>
        <taxon>Metamonada</taxon>
        <taxon>Parabasalia</taxon>
        <taxon>Tritrichomonadida</taxon>
        <taxon>Tritrichomonadidae</taxon>
        <taxon>Tritrichomonas</taxon>
    </lineage>
</organism>
<dbReference type="GeneID" id="94837897"/>
<dbReference type="VEuPathDB" id="TrichDB:TRFO_23503"/>
<dbReference type="InterPro" id="IPR011989">
    <property type="entry name" value="ARM-like"/>
</dbReference>
<sequence length="843" mass="97762">MSISFTADTITNAITAFYTSNDDAIRMNAEKFLLLWKESEKALELACQLLQTENMPQIMFISTIVLQNAIRNKWNTFDQKIINIVISTIIPIINENINIIYQPHIFKLILLISDIITLDFNYFPLISQLNTCVHLCVISLLYEHVNSQEPFLSKLNLLSSAKLNLSRRVPFSIQLLNQYDVSPDWLELHYQLLIFFNCDFPLFFPLLEKLKSAATQIECLNKLLKVCSLILSNNMEYTTDEEQDYFKNIIEVTISMANLVLNSHEFSHEMVNDISFDMVNENYYLFVINAWSSIFNITDFFHECGHGDVLIELLGQFYQVLPKITLPNSVFLQFLVDFCDFLSDKHIAPDIEPCIIVFIKYLSTMINQNISFYKTNHISYCFRNLQREFPELYNSYLINQINQIMMTSQASISNSGFNLENVKESIFFMVASTDEEFAIKFVEPLTSILIAMPNKPIETTLFFIRFVGIFSDSELLIPIVLEMFLNDDDNATCVIDSYSMKKSQFLIPYIPQLMSLVGQIRIQFSCNLVISLLRLTTVLTNEMELKHLSGFILSFITQYVQKSAKQHINTLCSSIQFLNNLITCSPNINSNSSFDYKSYYNTIYQSICSIIEPFILLDNIIFQETLCIYFKLVITLWEIPDLSFVINYFISSISTNPIQNHFSLFEHFIDLFPIPPIIEYVLNFDYMSNTEIAGYIIEYLINPLYKNWSEFGNAFHPQFLIGLLTIPNIITLNSSLELFTEISKNQISSEFSKAIISTILTGMTQFYYDLQIKKSVNIFHQLIFTNSLSSQDFSEILTQFFNPQIPNVLEFITSITNDSENEYLFEETMMLKNIVMFIKRTAQ</sequence>
<dbReference type="Proteomes" id="UP000179807">
    <property type="component" value="Unassembled WGS sequence"/>
</dbReference>
<dbReference type="PROSITE" id="PS50166">
    <property type="entry name" value="IMPORTIN_B_NT"/>
    <property type="match status" value="1"/>
</dbReference>
<dbReference type="InterPro" id="IPR016024">
    <property type="entry name" value="ARM-type_fold"/>
</dbReference>
<keyword evidence="3" id="KW-1185">Reference proteome</keyword>
<reference evidence="2" key="1">
    <citation type="submission" date="2016-10" db="EMBL/GenBank/DDBJ databases">
        <authorList>
            <person name="Benchimol M."/>
            <person name="Almeida L.G."/>
            <person name="Vasconcelos A.T."/>
            <person name="Perreira-Neves A."/>
            <person name="Rosa I.A."/>
            <person name="Tasca T."/>
            <person name="Bogo M.R."/>
            <person name="de Souza W."/>
        </authorList>
    </citation>
    <scope>NUCLEOTIDE SEQUENCE [LARGE SCALE GENOMIC DNA]</scope>
    <source>
        <strain evidence="2">K</strain>
    </source>
</reference>
<feature type="domain" description="Importin N-terminal" evidence="1">
    <location>
        <begin position="29"/>
        <end position="111"/>
    </location>
</feature>
<dbReference type="Pfam" id="PF03810">
    <property type="entry name" value="IBN_N"/>
    <property type="match status" value="1"/>
</dbReference>
<evidence type="ECO:0000313" key="2">
    <source>
        <dbReference type="EMBL" id="OHT08133.1"/>
    </source>
</evidence>
<comment type="caution">
    <text evidence="2">The sequence shown here is derived from an EMBL/GenBank/DDBJ whole genome shotgun (WGS) entry which is preliminary data.</text>
</comment>
<dbReference type="GO" id="GO:0031267">
    <property type="term" value="F:small GTPase binding"/>
    <property type="evidence" value="ECO:0007669"/>
    <property type="project" value="InterPro"/>
</dbReference>
<protein>
    <recommendedName>
        <fullName evidence="1">Importin N-terminal domain-containing protein</fullName>
    </recommendedName>
</protein>
<dbReference type="AlphaFoldDB" id="A0A1J4KFL6"/>
<dbReference type="InterPro" id="IPR001494">
    <property type="entry name" value="Importin-beta_N"/>
</dbReference>
<dbReference type="GO" id="GO:0006886">
    <property type="term" value="P:intracellular protein transport"/>
    <property type="evidence" value="ECO:0007669"/>
    <property type="project" value="InterPro"/>
</dbReference>
<gene>
    <name evidence="2" type="ORF">TRFO_23503</name>
</gene>
<evidence type="ECO:0000259" key="1">
    <source>
        <dbReference type="PROSITE" id="PS50166"/>
    </source>
</evidence>
<evidence type="ECO:0000313" key="3">
    <source>
        <dbReference type="Proteomes" id="UP000179807"/>
    </source>
</evidence>
<accession>A0A1J4KFL6</accession>